<reference evidence="10" key="1">
    <citation type="submission" date="2019-05" db="EMBL/GenBank/DDBJ databases">
        <title>Complete genome sequencing of Absiella argi strain JCM 30884.</title>
        <authorList>
            <person name="Sakamoto M."/>
            <person name="Murakami T."/>
            <person name="Mori H."/>
        </authorList>
    </citation>
    <scope>NUCLEOTIDE SEQUENCE [LARGE SCALE GENOMIC DNA]</scope>
    <source>
        <strain evidence="10">JCM 30884</strain>
    </source>
</reference>
<accession>A0A6N4TLM9</accession>
<dbReference type="RefSeq" id="WP_115715923.1">
    <property type="nucleotide sequence ID" value="NZ_AP019695.1"/>
</dbReference>
<evidence type="ECO:0000256" key="6">
    <source>
        <dbReference type="ARBA" id="ARBA00031937"/>
    </source>
</evidence>
<evidence type="ECO:0000313" key="9">
    <source>
        <dbReference type="EMBL" id="BBK23481.1"/>
    </source>
</evidence>
<evidence type="ECO:0000256" key="3">
    <source>
        <dbReference type="ARBA" id="ARBA00022679"/>
    </source>
</evidence>
<dbReference type="Gene3D" id="1.10.10.1250">
    <property type="entry name" value="RNA polymerase, subunit delta, N-terminal domain"/>
    <property type="match status" value="1"/>
</dbReference>
<gene>
    <name evidence="9" type="ORF">Aargi30884_23840</name>
</gene>
<dbReference type="GO" id="GO:0006355">
    <property type="term" value="P:regulation of DNA-templated transcription"/>
    <property type="evidence" value="ECO:0007669"/>
    <property type="project" value="InterPro"/>
</dbReference>
<evidence type="ECO:0000256" key="1">
    <source>
        <dbReference type="ARBA" id="ARBA00009828"/>
    </source>
</evidence>
<sequence length="109" mass="12806">MKKAMIDVAYDILSSKDKALTFIELWNEVCQIAGFTKQQEEDNIAQLYSDLSLDDRFVCVKDNKWDLRERHTYHEVVVDTSDILIDEDNEDASDFDEEEESEKETSEEF</sequence>
<dbReference type="AlphaFoldDB" id="A0A6N4TLM9"/>
<evidence type="ECO:0000256" key="7">
    <source>
        <dbReference type="SAM" id="MobiDB-lite"/>
    </source>
</evidence>
<keyword evidence="3" id="KW-0808">Transferase</keyword>
<evidence type="ECO:0000256" key="4">
    <source>
        <dbReference type="ARBA" id="ARBA00022695"/>
    </source>
</evidence>
<protein>
    <recommendedName>
        <fullName evidence="6">RNAP delta factor</fullName>
    </recommendedName>
</protein>
<dbReference type="GO" id="GO:0000428">
    <property type="term" value="C:DNA-directed RNA polymerase complex"/>
    <property type="evidence" value="ECO:0007669"/>
    <property type="project" value="UniProtKB-KW"/>
</dbReference>
<feature type="domain" description="HTH HARE-type" evidence="8">
    <location>
        <begin position="3"/>
        <end position="70"/>
    </location>
</feature>
<keyword evidence="5" id="KW-0804">Transcription</keyword>
<dbReference type="EMBL" id="AP019695">
    <property type="protein sequence ID" value="BBK23481.1"/>
    <property type="molecule type" value="Genomic_DNA"/>
</dbReference>
<organism evidence="9 10">
    <name type="scientific">Amedibacterium intestinale</name>
    <dbReference type="NCBI Taxonomy" id="2583452"/>
    <lineage>
        <taxon>Bacteria</taxon>
        <taxon>Bacillati</taxon>
        <taxon>Bacillota</taxon>
        <taxon>Erysipelotrichia</taxon>
        <taxon>Erysipelotrichales</taxon>
        <taxon>Erysipelotrichaceae</taxon>
        <taxon>Amedibacterium</taxon>
    </lineage>
</organism>
<dbReference type="KEGG" id="aarg:Aargi30884_23840"/>
<dbReference type="GO" id="GO:0006351">
    <property type="term" value="P:DNA-templated transcription"/>
    <property type="evidence" value="ECO:0007669"/>
    <property type="project" value="InterPro"/>
</dbReference>
<keyword evidence="10" id="KW-1185">Reference proteome</keyword>
<keyword evidence="2" id="KW-0240">DNA-directed RNA polymerase</keyword>
<dbReference type="PROSITE" id="PS51913">
    <property type="entry name" value="HTH_HARE"/>
    <property type="match status" value="1"/>
</dbReference>
<evidence type="ECO:0000256" key="2">
    <source>
        <dbReference type="ARBA" id="ARBA00022478"/>
    </source>
</evidence>
<dbReference type="InterPro" id="IPR029757">
    <property type="entry name" value="RpoE"/>
</dbReference>
<feature type="region of interest" description="Disordered" evidence="7">
    <location>
        <begin position="84"/>
        <end position="109"/>
    </location>
</feature>
<dbReference type="InterPro" id="IPR038087">
    <property type="entry name" value="RNAP_delta_N_dom_sf"/>
</dbReference>
<dbReference type="InterPro" id="IPR007759">
    <property type="entry name" value="Asxl_HARE-HTH"/>
</dbReference>
<dbReference type="NCBIfam" id="NF045964">
    <property type="entry name" value="RNAP_delt_plasma"/>
    <property type="match status" value="1"/>
</dbReference>
<proteinExistence type="inferred from homology"/>
<dbReference type="NCBIfam" id="TIGR04567">
    <property type="entry name" value="RNAP_delt_lowGC"/>
    <property type="match status" value="1"/>
</dbReference>
<feature type="compositionally biased region" description="Acidic residues" evidence="7">
    <location>
        <begin position="84"/>
        <end position="102"/>
    </location>
</feature>
<dbReference type="Pfam" id="PF05066">
    <property type="entry name" value="HARE-HTH"/>
    <property type="match status" value="1"/>
</dbReference>
<evidence type="ECO:0000256" key="5">
    <source>
        <dbReference type="ARBA" id="ARBA00023163"/>
    </source>
</evidence>
<evidence type="ECO:0000313" key="10">
    <source>
        <dbReference type="Proteomes" id="UP000464754"/>
    </source>
</evidence>
<dbReference type="Proteomes" id="UP000464754">
    <property type="component" value="Chromosome"/>
</dbReference>
<evidence type="ECO:0000259" key="8">
    <source>
        <dbReference type="PROSITE" id="PS51913"/>
    </source>
</evidence>
<comment type="similarity">
    <text evidence="1">Belongs to the RpoE family.</text>
</comment>
<keyword evidence="4" id="KW-0548">Nucleotidyltransferase</keyword>
<dbReference type="GO" id="GO:0016779">
    <property type="term" value="F:nucleotidyltransferase activity"/>
    <property type="evidence" value="ECO:0007669"/>
    <property type="project" value="UniProtKB-KW"/>
</dbReference>
<name>A0A6N4TLM9_9FIRM</name>